<feature type="domain" description="Protein kinase" evidence="17">
    <location>
        <begin position="403"/>
        <end position="672"/>
    </location>
</feature>
<evidence type="ECO:0000256" key="9">
    <source>
        <dbReference type="ARBA" id="ARBA00022840"/>
    </source>
</evidence>
<keyword evidence="7" id="KW-0547">Nucleotide-binding</keyword>
<name>A0ABD3INE2_EUCGL</name>
<keyword evidence="10" id="KW-1133">Transmembrane helix</keyword>
<dbReference type="InterPro" id="IPR008271">
    <property type="entry name" value="Ser/Thr_kinase_AS"/>
</dbReference>
<dbReference type="SMART" id="SM00220">
    <property type="entry name" value="S_TKc"/>
    <property type="match status" value="1"/>
</dbReference>
<dbReference type="PANTHER" id="PTHR27005">
    <property type="entry name" value="WALL-ASSOCIATED RECEPTOR KINASE-LIKE 21"/>
    <property type="match status" value="1"/>
</dbReference>
<dbReference type="Proteomes" id="UP001634007">
    <property type="component" value="Unassembled WGS sequence"/>
</dbReference>
<comment type="subcellular location">
    <subcellularLocation>
        <location evidence="1">Membrane</location>
        <topology evidence="1">Single-pass type I membrane protein</topology>
    </subcellularLocation>
</comment>
<keyword evidence="3" id="KW-0597">Phosphoprotein</keyword>
<dbReference type="GO" id="GO:0016020">
    <property type="term" value="C:membrane"/>
    <property type="evidence" value="ECO:0007669"/>
    <property type="project" value="UniProtKB-SubCell"/>
</dbReference>
<comment type="catalytic activity">
    <reaction evidence="14">
        <text>L-seryl-[protein] + ATP = O-phospho-L-seryl-[protein] + ADP + H(+)</text>
        <dbReference type="Rhea" id="RHEA:17989"/>
        <dbReference type="Rhea" id="RHEA-COMP:9863"/>
        <dbReference type="Rhea" id="RHEA-COMP:11604"/>
        <dbReference type="ChEBI" id="CHEBI:15378"/>
        <dbReference type="ChEBI" id="CHEBI:29999"/>
        <dbReference type="ChEBI" id="CHEBI:30616"/>
        <dbReference type="ChEBI" id="CHEBI:83421"/>
        <dbReference type="ChEBI" id="CHEBI:456216"/>
    </reaction>
</comment>
<dbReference type="InterPro" id="IPR018097">
    <property type="entry name" value="EGF_Ca-bd_CS"/>
</dbReference>
<organism evidence="18 19">
    <name type="scientific">Eucalyptus globulus</name>
    <name type="common">Tasmanian blue gum</name>
    <dbReference type="NCBI Taxonomy" id="34317"/>
    <lineage>
        <taxon>Eukaryota</taxon>
        <taxon>Viridiplantae</taxon>
        <taxon>Streptophyta</taxon>
        <taxon>Embryophyta</taxon>
        <taxon>Tracheophyta</taxon>
        <taxon>Spermatophyta</taxon>
        <taxon>Magnoliopsida</taxon>
        <taxon>eudicotyledons</taxon>
        <taxon>Gunneridae</taxon>
        <taxon>Pentapetalae</taxon>
        <taxon>rosids</taxon>
        <taxon>malvids</taxon>
        <taxon>Myrtales</taxon>
        <taxon>Myrtaceae</taxon>
        <taxon>Myrtoideae</taxon>
        <taxon>Eucalypteae</taxon>
        <taxon>Eucalyptus</taxon>
    </lineage>
</organism>
<keyword evidence="2" id="KW-0723">Serine/threonine-protein kinase</keyword>
<dbReference type="FunFam" id="3.30.200.20:FF:000043">
    <property type="entry name" value="Wall-associated receptor kinase 2"/>
    <property type="match status" value="1"/>
</dbReference>
<dbReference type="InterPro" id="IPR000719">
    <property type="entry name" value="Prot_kinase_dom"/>
</dbReference>
<evidence type="ECO:0000256" key="1">
    <source>
        <dbReference type="ARBA" id="ARBA00004479"/>
    </source>
</evidence>
<evidence type="ECO:0000256" key="13">
    <source>
        <dbReference type="ARBA" id="ARBA00023180"/>
    </source>
</evidence>
<evidence type="ECO:0000256" key="6">
    <source>
        <dbReference type="ARBA" id="ARBA00022729"/>
    </source>
</evidence>
<keyword evidence="19" id="KW-1185">Reference proteome</keyword>
<feature type="signal peptide" evidence="16">
    <location>
        <begin position="1"/>
        <end position="20"/>
    </location>
</feature>
<evidence type="ECO:0000256" key="10">
    <source>
        <dbReference type="ARBA" id="ARBA00022989"/>
    </source>
</evidence>
<sequence>MFQILLILGSLLLHEQASLAAPLVKGKCAQTCGGVAIPFPFGIGTGCFLDEWYEIVCQESGNGTVPILKKPNLRVLNISLPDYSAETNGMINVVLPIIYSPGMRCSGNGSFTPVSLKGSQFIFSQSRNVFAAVGCDISALIRDTNSAITGCQSSCKADNNVVRKTCSGSDGCCKTTITSNLQDFTITFRADINTAGNEGCNYAFLGDRLRFVPSTMDFNELRASGRFAAVLEWGIAQSSGAGLGIYEQSFIPSNSYNCSTVSFDLADLMDMPFLQCSCNKGFTGNPYIQHGCEDVDECQDQTNRCPDGKCVNQPGYYICVEESKIIKFILVGIGTGLVTLPLLHLLWLSHKIMKIRKEIKLKERCFKQNGGLLLRQQLCLSKNNVDKSKLFSLKDLQKATDNFNKNRILGQGGQGTVYKGMLADGGIVAIKKSEAINMGKVEQFINEIAILSQINHRNVVKLLGCCLETESPLLVYEFISNGTLFQYLHDNQVSWDTRLRIATEVAGALSYLHSSASIPIFHRDIKSSNILLDDKYQAKVADFGTSKSFLVNQTHVTTSVQGTFGYLDPEYFQSGQFTDKSDVYSFGVVLVELLTGQEPIAFLEKDNKRNLASFFLLSMNENCLFDIVDTGVLKQGEKDGIVAFANLARRCLTLHGKMRPTMKEVAIELERIRMLENSAIKHGHSQENSK</sequence>
<dbReference type="AlphaFoldDB" id="A0ABD3INE2"/>
<dbReference type="Pfam" id="PF13947">
    <property type="entry name" value="GUB_WAK_bind"/>
    <property type="match status" value="1"/>
</dbReference>
<dbReference type="FunFam" id="1.10.510.10:FF:000084">
    <property type="entry name" value="Wall-associated receptor kinase 2"/>
    <property type="match status" value="1"/>
</dbReference>
<keyword evidence="6 16" id="KW-0732">Signal</keyword>
<evidence type="ECO:0000256" key="14">
    <source>
        <dbReference type="ARBA" id="ARBA00047558"/>
    </source>
</evidence>
<dbReference type="GO" id="GO:0004674">
    <property type="term" value="F:protein serine/threonine kinase activity"/>
    <property type="evidence" value="ECO:0007669"/>
    <property type="project" value="UniProtKB-KW"/>
</dbReference>
<dbReference type="EMBL" id="JBJKBG010000011">
    <property type="protein sequence ID" value="KAL3715487.1"/>
    <property type="molecule type" value="Genomic_DNA"/>
</dbReference>
<evidence type="ECO:0000256" key="8">
    <source>
        <dbReference type="ARBA" id="ARBA00022777"/>
    </source>
</evidence>
<evidence type="ECO:0000256" key="4">
    <source>
        <dbReference type="ARBA" id="ARBA00022679"/>
    </source>
</evidence>
<evidence type="ECO:0000256" key="11">
    <source>
        <dbReference type="ARBA" id="ARBA00023136"/>
    </source>
</evidence>
<dbReference type="SUPFAM" id="SSF56112">
    <property type="entry name" value="Protein kinase-like (PK-like)"/>
    <property type="match status" value="1"/>
</dbReference>
<keyword evidence="11" id="KW-0472">Membrane</keyword>
<dbReference type="InterPro" id="IPR011009">
    <property type="entry name" value="Kinase-like_dom_sf"/>
</dbReference>
<gene>
    <name evidence="18" type="ORF">ACJRO7_007251</name>
</gene>
<comment type="catalytic activity">
    <reaction evidence="15">
        <text>L-threonyl-[protein] + ATP = O-phospho-L-threonyl-[protein] + ADP + H(+)</text>
        <dbReference type="Rhea" id="RHEA:46608"/>
        <dbReference type="Rhea" id="RHEA-COMP:11060"/>
        <dbReference type="Rhea" id="RHEA-COMP:11605"/>
        <dbReference type="ChEBI" id="CHEBI:15378"/>
        <dbReference type="ChEBI" id="CHEBI:30013"/>
        <dbReference type="ChEBI" id="CHEBI:30616"/>
        <dbReference type="ChEBI" id="CHEBI:61977"/>
        <dbReference type="ChEBI" id="CHEBI:456216"/>
    </reaction>
</comment>
<evidence type="ECO:0000256" key="2">
    <source>
        <dbReference type="ARBA" id="ARBA00022527"/>
    </source>
</evidence>
<evidence type="ECO:0000259" key="17">
    <source>
        <dbReference type="SMART" id="SM00220"/>
    </source>
</evidence>
<dbReference type="PROSITE" id="PS01187">
    <property type="entry name" value="EGF_CA"/>
    <property type="match status" value="1"/>
</dbReference>
<dbReference type="PANTHER" id="PTHR27005:SF526">
    <property type="entry name" value="WALL ASSOCIATED KINASE-LIKE PROTEIN"/>
    <property type="match status" value="1"/>
</dbReference>
<evidence type="ECO:0000256" key="15">
    <source>
        <dbReference type="ARBA" id="ARBA00047951"/>
    </source>
</evidence>
<dbReference type="PROSITE" id="PS00108">
    <property type="entry name" value="PROTEIN_KINASE_ST"/>
    <property type="match status" value="1"/>
</dbReference>
<dbReference type="GO" id="GO:0005524">
    <property type="term" value="F:ATP binding"/>
    <property type="evidence" value="ECO:0007669"/>
    <property type="project" value="UniProtKB-KW"/>
</dbReference>
<evidence type="ECO:0000256" key="3">
    <source>
        <dbReference type="ARBA" id="ARBA00022553"/>
    </source>
</evidence>
<dbReference type="Gene3D" id="2.10.25.10">
    <property type="entry name" value="Laminin"/>
    <property type="match status" value="1"/>
</dbReference>
<evidence type="ECO:0000256" key="12">
    <source>
        <dbReference type="ARBA" id="ARBA00023157"/>
    </source>
</evidence>
<dbReference type="Gene3D" id="1.10.510.10">
    <property type="entry name" value="Transferase(Phosphotransferase) domain 1"/>
    <property type="match status" value="1"/>
</dbReference>
<protein>
    <recommendedName>
        <fullName evidence="17">Protein kinase domain-containing protein</fullName>
    </recommendedName>
</protein>
<keyword evidence="13" id="KW-0325">Glycoprotein</keyword>
<evidence type="ECO:0000313" key="19">
    <source>
        <dbReference type="Proteomes" id="UP001634007"/>
    </source>
</evidence>
<feature type="chain" id="PRO_5044769122" description="Protein kinase domain-containing protein" evidence="16">
    <location>
        <begin position="21"/>
        <end position="690"/>
    </location>
</feature>
<accession>A0ABD3INE2</accession>
<dbReference type="Gene3D" id="3.30.200.20">
    <property type="entry name" value="Phosphorylase Kinase, domain 1"/>
    <property type="match status" value="1"/>
</dbReference>
<proteinExistence type="predicted"/>
<evidence type="ECO:0000256" key="7">
    <source>
        <dbReference type="ARBA" id="ARBA00022741"/>
    </source>
</evidence>
<keyword evidence="12" id="KW-1015">Disulfide bond</keyword>
<keyword evidence="5" id="KW-0812">Transmembrane</keyword>
<comment type="caution">
    <text evidence="18">The sequence shown here is derived from an EMBL/GenBank/DDBJ whole genome shotgun (WGS) entry which is preliminary data.</text>
</comment>
<reference evidence="18 19" key="1">
    <citation type="submission" date="2024-11" db="EMBL/GenBank/DDBJ databases">
        <title>Chromosome-level genome assembly of Eucalyptus globulus Labill. provides insights into its genome evolution.</title>
        <authorList>
            <person name="Li X."/>
        </authorList>
    </citation>
    <scope>NUCLEOTIDE SEQUENCE [LARGE SCALE GENOMIC DNA]</scope>
    <source>
        <strain evidence="18">CL2024</strain>
        <tissue evidence="18">Fresh tender leaves</tissue>
    </source>
</reference>
<evidence type="ECO:0000256" key="16">
    <source>
        <dbReference type="SAM" id="SignalP"/>
    </source>
</evidence>
<dbReference type="InterPro" id="IPR025287">
    <property type="entry name" value="WAK_GUB"/>
</dbReference>
<evidence type="ECO:0000256" key="5">
    <source>
        <dbReference type="ARBA" id="ARBA00022692"/>
    </source>
</evidence>
<evidence type="ECO:0000313" key="18">
    <source>
        <dbReference type="EMBL" id="KAL3715487.1"/>
    </source>
</evidence>
<keyword evidence="8" id="KW-0418">Kinase</keyword>
<keyword evidence="4" id="KW-0808">Transferase</keyword>
<dbReference type="Pfam" id="PF00069">
    <property type="entry name" value="Pkinase"/>
    <property type="match status" value="1"/>
</dbReference>
<dbReference type="CDD" id="cd14066">
    <property type="entry name" value="STKc_IRAK"/>
    <property type="match status" value="1"/>
</dbReference>
<dbReference type="InterPro" id="IPR045274">
    <property type="entry name" value="WAK-like"/>
</dbReference>
<keyword evidence="9" id="KW-0067">ATP-binding</keyword>